<dbReference type="RefSeq" id="WP_307686618.1">
    <property type="nucleotide sequence ID" value="NZ_JAUSRD010000016.1"/>
</dbReference>
<keyword evidence="8" id="KW-0862">Zinc</keyword>
<keyword evidence="3" id="KW-1003">Cell membrane</keyword>
<gene>
    <name evidence="14" type="ORF">J2W31_005373</name>
</gene>
<protein>
    <submittedName>
        <fullName evidence="14">Zn-dependent protease with chaperone function</fullName>
    </submittedName>
</protein>
<evidence type="ECO:0000256" key="4">
    <source>
        <dbReference type="ARBA" id="ARBA00022670"/>
    </source>
</evidence>
<feature type="transmembrane region" description="Helical" evidence="12">
    <location>
        <begin position="183"/>
        <end position="203"/>
    </location>
</feature>
<evidence type="ECO:0000256" key="3">
    <source>
        <dbReference type="ARBA" id="ARBA00022475"/>
    </source>
</evidence>
<feature type="transmembrane region" description="Helical" evidence="12">
    <location>
        <begin position="12"/>
        <end position="32"/>
    </location>
</feature>
<feature type="transmembrane region" description="Helical" evidence="12">
    <location>
        <begin position="109"/>
        <end position="133"/>
    </location>
</feature>
<proteinExistence type="predicted"/>
<evidence type="ECO:0000256" key="1">
    <source>
        <dbReference type="ARBA" id="ARBA00001947"/>
    </source>
</evidence>
<reference evidence="14" key="1">
    <citation type="submission" date="2023-07" db="EMBL/GenBank/DDBJ databases">
        <title>Sorghum-associated microbial communities from plants grown in Nebraska, USA.</title>
        <authorList>
            <person name="Schachtman D."/>
        </authorList>
    </citation>
    <scope>NUCLEOTIDE SEQUENCE</scope>
    <source>
        <strain evidence="14">DS3754</strain>
    </source>
</reference>
<evidence type="ECO:0000259" key="13">
    <source>
        <dbReference type="Pfam" id="PF01435"/>
    </source>
</evidence>
<evidence type="ECO:0000256" key="11">
    <source>
        <dbReference type="ARBA" id="ARBA00023136"/>
    </source>
</evidence>
<comment type="caution">
    <text evidence="14">The sequence shown here is derived from an EMBL/GenBank/DDBJ whole genome shotgun (WGS) entry which is preliminary data.</text>
</comment>
<dbReference type="CDD" id="cd07328">
    <property type="entry name" value="M48_Ste24p_like"/>
    <property type="match status" value="1"/>
</dbReference>
<evidence type="ECO:0000256" key="9">
    <source>
        <dbReference type="ARBA" id="ARBA00022989"/>
    </source>
</evidence>
<keyword evidence="10" id="KW-0482">Metalloprotease</keyword>
<dbReference type="PANTHER" id="PTHR43221:SF1">
    <property type="entry name" value="PROTEASE HTPX"/>
    <property type="match status" value="1"/>
</dbReference>
<dbReference type="GO" id="GO:0046872">
    <property type="term" value="F:metal ion binding"/>
    <property type="evidence" value="ECO:0007669"/>
    <property type="project" value="UniProtKB-KW"/>
</dbReference>
<dbReference type="GO" id="GO:0006508">
    <property type="term" value="P:proteolysis"/>
    <property type="evidence" value="ECO:0007669"/>
    <property type="project" value="UniProtKB-KW"/>
</dbReference>
<feature type="domain" description="Peptidase M48" evidence="13">
    <location>
        <begin position="262"/>
        <end position="449"/>
    </location>
</feature>
<evidence type="ECO:0000313" key="14">
    <source>
        <dbReference type="EMBL" id="MDP9896238.1"/>
    </source>
</evidence>
<evidence type="ECO:0000256" key="6">
    <source>
        <dbReference type="ARBA" id="ARBA00022723"/>
    </source>
</evidence>
<keyword evidence="6" id="KW-0479">Metal-binding</keyword>
<keyword evidence="4 14" id="KW-0645">Protease</keyword>
<evidence type="ECO:0000256" key="8">
    <source>
        <dbReference type="ARBA" id="ARBA00022833"/>
    </source>
</evidence>
<dbReference type="InterPro" id="IPR050083">
    <property type="entry name" value="HtpX_protease"/>
</dbReference>
<sequence>MAFARTIHADLLRVFLLTLVSLFAIPAATLVFTEYALRSQDAEFLQSIENRINTDARLNAADKAEATAFYRSHPLSKACDATAPEDKNFHDKVCSTYSMQWQFHWADRAALWTLALGAALLAAALVLGALAFANRGLRYASFVAGWRLMTVSSAIEVVLQSAMLVWLSFWLTAFFWHSYYVKLIAIAGIAAAAAVFYAVYTLFKKLPSVNAIDGELIAEADAPRLWARIRQLAGRVKTAPPDQIVAGIDTNFFVTEAPIEVAGRTLNGRTLFVSLPLLRVLDQSEADAVLAHELAHLGGGDTRSSAALGPKLRQFDQYTWKMRSGGLTIVAHYLLRLYRMIFEFALARDSREREYKADRVSASLTAPSAIVQSLIKISAYASYRDDVEQKLFAQNRQHDGALGIARFVADGLPPYASSEAFIETMKTADVPHPYDSHPPLLERMRNVDHHVPESVYGAIVATAPEATWADEIETAPAIEQRLWSEYEQRFVQNHELALAYRYEPATEEERIVVLRHFPPLEFALKNNERIVVDYAGLHPSADGGSTIAWDEVKGLTYKDGSFGDTLIVTHHDKAMLGARTTKVKVAGLGKQKDNFRGAVGHYWQRHQVVRAQQKEEKEGKNDPAS</sequence>
<dbReference type="Pfam" id="PF01435">
    <property type="entry name" value="Peptidase_M48"/>
    <property type="match status" value="1"/>
</dbReference>
<dbReference type="Proteomes" id="UP001242045">
    <property type="component" value="Unassembled WGS sequence"/>
</dbReference>
<evidence type="ECO:0000256" key="10">
    <source>
        <dbReference type="ARBA" id="ARBA00023049"/>
    </source>
</evidence>
<dbReference type="PANTHER" id="PTHR43221">
    <property type="entry name" value="PROTEASE HTPX"/>
    <property type="match status" value="1"/>
</dbReference>
<dbReference type="Gene3D" id="3.30.2010.10">
    <property type="entry name" value="Metalloproteases ('zincins'), catalytic domain"/>
    <property type="match status" value="1"/>
</dbReference>
<keyword evidence="11 12" id="KW-0472">Membrane</keyword>
<comment type="subcellular location">
    <subcellularLocation>
        <location evidence="2">Cell membrane</location>
        <topology evidence="2">Multi-pass membrane protein</topology>
    </subcellularLocation>
</comment>
<organism evidence="14 15">
    <name type="scientific">Variovorax boronicumulans</name>
    <dbReference type="NCBI Taxonomy" id="436515"/>
    <lineage>
        <taxon>Bacteria</taxon>
        <taxon>Pseudomonadati</taxon>
        <taxon>Pseudomonadota</taxon>
        <taxon>Betaproteobacteria</taxon>
        <taxon>Burkholderiales</taxon>
        <taxon>Comamonadaceae</taxon>
        <taxon>Variovorax</taxon>
    </lineage>
</organism>
<dbReference type="InterPro" id="IPR001915">
    <property type="entry name" value="Peptidase_M48"/>
</dbReference>
<accession>A0AAW8D845</accession>
<evidence type="ECO:0000256" key="7">
    <source>
        <dbReference type="ARBA" id="ARBA00022801"/>
    </source>
</evidence>
<dbReference type="GO" id="GO:0005886">
    <property type="term" value="C:plasma membrane"/>
    <property type="evidence" value="ECO:0007669"/>
    <property type="project" value="UniProtKB-SubCell"/>
</dbReference>
<evidence type="ECO:0000256" key="12">
    <source>
        <dbReference type="SAM" id="Phobius"/>
    </source>
</evidence>
<name>A0AAW8D845_9BURK</name>
<dbReference type="EMBL" id="JAUSRD010000016">
    <property type="protein sequence ID" value="MDP9896238.1"/>
    <property type="molecule type" value="Genomic_DNA"/>
</dbReference>
<comment type="cofactor">
    <cofactor evidence="1">
        <name>Zn(2+)</name>
        <dbReference type="ChEBI" id="CHEBI:29105"/>
    </cofactor>
</comment>
<evidence type="ECO:0000256" key="5">
    <source>
        <dbReference type="ARBA" id="ARBA00022692"/>
    </source>
</evidence>
<keyword evidence="7" id="KW-0378">Hydrolase</keyword>
<evidence type="ECO:0000256" key="2">
    <source>
        <dbReference type="ARBA" id="ARBA00004651"/>
    </source>
</evidence>
<evidence type="ECO:0000313" key="15">
    <source>
        <dbReference type="Proteomes" id="UP001242045"/>
    </source>
</evidence>
<feature type="transmembrane region" description="Helical" evidence="12">
    <location>
        <begin position="154"/>
        <end position="177"/>
    </location>
</feature>
<dbReference type="GO" id="GO:0004222">
    <property type="term" value="F:metalloendopeptidase activity"/>
    <property type="evidence" value="ECO:0007669"/>
    <property type="project" value="InterPro"/>
</dbReference>
<keyword evidence="9 12" id="KW-1133">Transmembrane helix</keyword>
<dbReference type="AlphaFoldDB" id="A0AAW8D845"/>
<keyword evidence="5 12" id="KW-0812">Transmembrane</keyword>